<name>A0ABU0UB97_9SPHI</name>
<comment type="caution">
    <text evidence="1">The sequence shown here is derived from an EMBL/GenBank/DDBJ whole genome shotgun (WGS) entry which is preliminary data.</text>
</comment>
<organism evidence="1 2">
    <name type="scientific">Sphingobacterium zeae</name>
    <dbReference type="NCBI Taxonomy" id="1776859"/>
    <lineage>
        <taxon>Bacteria</taxon>
        <taxon>Pseudomonadati</taxon>
        <taxon>Bacteroidota</taxon>
        <taxon>Sphingobacteriia</taxon>
        <taxon>Sphingobacteriales</taxon>
        <taxon>Sphingobacteriaceae</taxon>
        <taxon>Sphingobacterium</taxon>
    </lineage>
</organism>
<sequence>MWTKRGIVFIICILGLFFVPNRLFGCHASSEKNSQEEKSCCLDETQKTRDTATVDCCNDDGAEPAASDDRVDDCSKRCGEKSCRVSFQYSFIVSVIEAPQILPAHADASSSYARYKQPFCTDIYFSIWQPPQLAQR</sequence>
<evidence type="ECO:0000313" key="1">
    <source>
        <dbReference type="EMBL" id="MDQ1152126.1"/>
    </source>
</evidence>
<reference evidence="1 2" key="1">
    <citation type="submission" date="2023-07" db="EMBL/GenBank/DDBJ databases">
        <title>Functional and genomic diversity of the sorghum phyllosphere microbiome.</title>
        <authorList>
            <person name="Shade A."/>
        </authorList>
    </citation>
    <scope>NUCLEOTIDE SEQUENCE [LARGE SCALE GENOMIC DNA]</scope>
    <source>
        <strain evidence="1 2">SORGH_AS_0892</strain>
    </source>
</reference>
<keyword evidence="2" id="KW-1185">Reference proteome</keyword>
<dbReference type="EMBL" id="JAUTBA010000001">
    <property type="protein sequence ID" value="MDQ1152126.1"/>
    <property type="molecule type" value="Genomic_DNA"/>
</dbReference>
<evidence type="ECO:0000313" key="2">
    <source>
        <dbReference type="Proteomes" id="UP001244640"/>
    </source>
</evidence>
<protein>
    <submittedName>
        <fullName evidence="1">Uncharacterized protein</fullName>
    </submittedName>
</protein>
<dbReference type="RefSeq" id="WP_307187493.1">
    <property type="nucleotide sequence ID" value="NZ_JAUTBA010000001.1"/>
</dbReference>
<dbReference type="Proteomes" id="UP001244640">
    <property type="component" value="Unassembled WGS sequence"/>
</dbReference>
<accession>A0ABU0UB97</accession>
<gene>
    <name evidence="1" type="ORF">QE382_004110</name>
</gene>
<proteinExistence type="predicted"/>